<dbReference type="Pfam" id="PF20431">
    <property type="entry name" value="E_motif"/>
    <property type="match status" value="1"/>
</dbReference>
<evidence type="ECO:0000313" key="1">
    <source>
        <dbReference type="EMBL" id="MBX52261.1"/>
    </source>
</evidence>
<organism evidence="1">
    <name type="scientific">Rhizophora mucronata</name>
    <name type="common">Asiatic mangrove</name>
    <dbReference type="NCBI Taxonomy" id="61149"/>
    <lineage>
        <taxon>Eukaryota</taxon>
        <taxon>Viridiplantae</taxon>
        <taxon>Streptophyta</taxon>
        <taxon>Embryophyta</taxon>
        <taxon>Tracheophyta</taxon>
        <taxon>Spermatophyta</taxon>
        <taxon>Magnoliopsida</taxon>
        <taxon>eudicotyledons</taxon>
        <taxon>Gunneridae</taxon>
        <taxon>Pentapetalae</taxon>
        <taxon>rosids</taxon>
        <taxon>fabids</taxon>
        <taxon>Malpighiales</taxon>
        <taxon>Rhizophoraceae</taxon>
        <taxon>Rhizophora</taxon>
    </lineage>
</organism>
<dbReference type="Gene3D" id="1.25.40.10">
    <property type="entry name" value="Tetratricopeptide repeat domain"/>
    <property type="match status" value="1"/>
</dbReference>
<evidence type="ECO:0008006" key="2">
    <source>
        <dbReference type="Google" id="ProtNLM"/>
    </source>
</evidence>
<dbReference type="InterPro" id="IPR046848">
    <property type="entry name" value="E_motif"/>
</dbReference>
<dbReference type="PANTHER" id="PTHR47926:SF537">
    <property type="entry name" value="PENTACOTRIPEPTIDE-REPEAT REGION OF PRORP DOMAIN-CONTAINING PROTEIN"/>
    <property type="match status" value="1"/>
</dbReference>
<dbReference type="GO" id="GO:0009451">
    <property type="term" value="P:RNA modification"/>
    <property type="evidence" value="ECO:0007669"/>
    <property type="project" value="InterPro"/>
</dbReference>
<proteinExistence type="predicted"/>
<protein>
    <recommendedName>
        <fullName evidence="2">Pentatricopeptide repeat-containing protein</fullName>
    </recommendedName>
</protein>
<dbReference type="GO" id="GO:0003723">
    <property type="term" value="F:RNA binding"/>
    <property type="evidence" value="ECO:0007669"/>
    <property type="project" value="InterPro"/>
</dbReference>
<dbReference type="InterPro" id="IPR046960">
    <property type="entry name" value="PPR_At4g14850-like_plant"/>
</dbReference>
<dbReference type="PANTHER" id="PTHR47926">
    <property type="entry name" value="PENTATRICOPEPTIDE REPEAT-CONTAINING PROTEIN"/>
    <property type="match status" value="1"/>
</dbReference>
<dbReference type="EMBL" id="GGEC01071777">
    <property type="protein sequence ID" value="MBX52261.1"/>
    <property type="molecule type" value="Transcribed_RNA"/>
</dbReference>
<dbReference type="InterPro" id="IPR011990">
    <property type="entry name" value="TPR-like_helical_dom_sf"/>
</dbReference>
<name>A0A2P2PCA9_RHIMU</name>
<reference evidence="1" key="1">
    <citation type="submission" date="2018-02" db="EMBL/GenBank/DDBJ databases">
        <title>Rhizophora mucronata_Transcriptome.</title>
        <authorList>
            <person name="Meera S.P."/>
            <person name="Sreeshan A."/>
            <person name="Augustine A."/>
        </authorList>
    </citation>
    <scope>NUCLEOTIDE SEQUENCE</scope>
    <source>
        <tissue evidence="1">Leaf</tissue>
    </source>
</reference>
<accession>A0A2P2PCA9</accession>
<sequence length="117" mass="12943">MVDCLARAGLLEEAEMFIEAMPMEPDAAVLAAMLSGCRVHNNIEIGERIAKKLIKLEPEKAGYYVLLSNILADAGRFNEAEKVREVMKEKFVSKLPGHSLIESQSRLLLPSQSEADN</sequence>
<dbReference type="AlphaFoldDB" id="A0A2P2PCA9"/>